<sequence length="193" mass="21820">MDQAVVQRQQMMQQQDEVQMEPQKPAAKRKKRQVISASTATFTELQKILQEMRPYTLQVLRTPYYRNCKAARNMRRGMRQIRDLCKQVRIETVSLGKRNKVEGTRRRRRPVKPASIEDGIVSPPGGEEVTRSDIIAGESQDGRNGVTEVSELPGVESSPLDSPTAPSVHSTKAELITPKTEFIITPKPERIIV</sequence>
<proteinExistence type="predicted"/>
<dbReference type="Proteomes" id="UP001162541">
    <property type="component" value="Chromosome 4"/>
</dbReference>
<dbReference type="PANTHER" id="PTHR35459:SF2">
    <property type="entry name" value="T1N6.14 PROTEIN"/>
    <property type="match status" value="1"/>
</dbReference>
<dbReference type="EMBL" id="AP019869">
    <property type="protein sequence ID" value="BBN09603.1"/>
    <property type="molecule type" value="Genomic_DNA"/>
</dbReference>
<accession>A0A176WQG5</accession>
<protein>
    <submittedName>
        <fullName evidence="3">Uncharacterized protein</fullName>
    </submittedName>
</protein>
<reference evidence="5" key="3">
    <citation type="journal article" date="2020" name="Curr. Biol.">
        <title>Chromatin organization in early land plants reveals an ancestral association between H3K27me3, transposons, and constitutive heterochromatin.</title>
        <authorList>
            <person name="Montgomery S.A."/>
            <person name="Tanizawa Y."/>
            <person name="Galik B."/>
            <person name="Wang N."/>
            <person name="Ito T."/>
            <person name="Mochizuki T."/>
            <person name="Akimcheva S."/>
            <person name="Bowman J.L."/>
            <person name="Cognat V."/>
            <person name="Marechal-Drouard L."/>
            <person name="Ekker H."/>
            <person name="Hong S.F."/>
            <person name="Kohchi T."/>
            <person name="Lin S.S."/>
            <person name="Liu L.D."/>
            <person name="Nakamura Y."/>
            <person name="Valeeva L.R."/>
            <person name="Shakirov E.V."/>
            <person name="Shippen D.E."/>
            <person name="Wei W.L."/>
            <person name="Yagura M."/>
            <person name="Yamaoka S."/>
            <person name="Yamato K.T."/>
            <person name="Liu C."/>
            <person name="Berger F."/>
        </authorList>
    </citation>
    <scope>NUCLEOTIDE SEQUENCE [LARGE SCALE GENOMIC DNA]</scope>
    <source>
        <strain evidence="5">Tak-1</strain>
    </source>
</reference>
<dbReference type="Proteomes" id="UP000077202">
    <property type="component" value="Unassembled WGS sequence"/>
</dbReference>
<keyword evidence="4" id="KW-1185">Reference proteome</keyword>
<evidence type="ECO:0000256" key="1">
    <source>
        <dbReference type="SAM" id="MobiDB-lite"/>
    </source>
</evidence>
<feature type="compositionally biased region" description="Low complexity" evidence="1">
    <location>
        <begin position="1"/>
        <end position="23"/>
    </location>
</feature>
<gene>
    <name evidence="3" type="ORF">AXG93_464s1000</name>
    <name evidence="2" type="ORF">Mp_4g21060</name>
</gene>
<feature type="region of interest" description="Disordered" evidence="1">
    <location>
        <begin position="101"/>
        <end position="173"/>
    </location>
</feature>
<evidence type="ECO:0000313" key="4">
    <source>
        <dbReference type="Proteomes" id="UP000077202"/>
    </source>
</evidence>
<reference evidence="3 4" key="1">
    <citation type="submission" date="2016-03" db="EMBL/GenBank/DDBJ databases">
        <title>Mechanisms controlling the formation of the plant cell surface in tip-growing cells are functionally conserved among land plants.</title>
        <authorList>
            <person name="Honkanen S."/>
            <person name="Jones V.A."/>
            <person name="Morieri G."/>
            <person name="Champion C."/>
            <person name="Hetherington A.J."/>
            <person name="Kelly S."/>
            <person name="Saint-Marcoux D."/>
            <person name="Proust H."/>
            <person name="Prescott H."/>
            <person name="Dolan L."/>
        </authorList>
    </citation>
    <scope>NUCLEOTIDE SEQUENCE [LARGE SCALE GENOMIC DNA]</scope>
    <source>
        <strain evidence="4">cv. Tak-1 and cv. Tak-2</strain>
        <tissue evidence="3">Whole gametophyte</tissue>
    </source>
</reference>
<dbReference type="PANTHER" id="PTHR35459">
    <property type="entry name" value="T1N6.14 PROTEIN"/>
    <property type="match status" value="1"/>
</dbReference>
<organism evidence="3 4">
    <name type="scientific">Marchantia polymorpha subsp. ruderalis</name>
    <dbReference type="NCBI Taxonomy" id="1480154"/>
    <lineage>
        <taxon>Eukaryota</taxon>
        <taxon>Viridiplantae</taxon>
        <taxon>Streptophyta</taxon>
        <taxon>Embryophyta</taxon>
        <taxon>Marchantiophyta</taxon>
        <taxon>Marchantiopsida</taxon>
        <taxon>Marchantiidae</taxon>
        <taxon>Marchantiales</taxon>
        <taxon>Marchantiaceae</taxon>
        <taxon>Marchantia</taxon>
    </lineage>
</organism>
<reference evidence="2" key="2">
    <citation type="journal article" date="2019" name="Curr. Biol.">
        <title>Chromatin organization in early land plants reveals an ancestral association between H3K27me3, transposons, and constitutive heterochromatin.</title>
        <authorList>
            <person name="Montgomery S.A."/>
            <person name="Tanizawa Y."/>
            <person name="Galik B."/>
            <person name="Wang N."/>
            <person name="Ito T."/>
            <person name="Mochizuki T."/>
            <person name="Akimcheva S."/>
            <person name="Bowman J."/>
            <person name="Cognat V."/>
            <person name="Drouard L."/>
            <person name="Ekker H."/>
            <person name="Houng S."/>
            <person name="Kohchi T."/>
            <person name="Lin S."/>
            <person name="Liu L.D."/>
            <person name="Nakamura Y."/>
            <person name="Valeeva L.R."/>
            <person name="Shakirov E.V."/>
            <person name="Shippen D.E."/>
            <person name="Wei W."/>
            <person name="Yagura M."/>
            <person name="Yamaoka S."/>
            <person name="Yamato K.T."/>
            <person name="Liu C."/>
            <person name="Berger F."/>
        </authorList>
    </citation>
    <scope>NUCLEOTIDE SEQUENCE [LARGE SCALE GENOMIC DNA]</scope>
    <source>
        <strain evidence="2">Tak-1</strain>
    </source>
</reference>
<evidence type="ECO:0000313" key="5">
    <source>
        <dbReference type="Proteomes" id="UP001162541"/>
    </source>
</evidence>
<evidence type="ECO:0000313" key="3">
    <source>
        <dbReference type="EMBL" id="OAE35368.1"/>
    </source>
</evidence>
<feature type="compositionally biased region" description="Polar residues" evidence="1">
    <location>
        <begin position="159"/>
        <end position="170"/>
    </location>
</feature>
<name>A0A176WQG5_MARPO</name>
<dbReference type="EMBL" id="LVLJ01000173">
    <property type="protein sequence ID" value="OAE35368.1"/>
    <property type="molecule type" value="Genomic_DNA"/>
</dbReference>
<evidence type="ECO:0000313" key="2">
    <source>
        <dbReference type="EMBL" id="BBN09603.1"/>
    </source>
</evidence>
<dbReference type="AlphaFoldDB" id="A0A176WQG5"/>
<feature type="region of interest" description="Disordered" evidence="1">
    <location>
        <begin position="1"/>
        <end position="32"/>
    </location>
</feature>